<organism evidence="2 3">
    <name type="scientific">Pseudoflavonifractor capillosus ATCC 29799</name>
    <dbReference type="NCBI Taxonomy" id="411467"/>
    <lineage>
        <taxon>Bacteria</taxon>
        <taxon>Bacillati</taxon>
        <taxon>Bacillota</taxon>
        <taxon>Clostridia</taxon>
        <taxon>Eubacteriales</taxon>
        <taxon>Oscillospiraceae</taxon>
        <taxon>Pseudoflavonifractor</taxon>
    </lineage>
</organism>
<feature type="transmembrane region" description="Helical" evidence="1">
    <location>
        <begin position="12"/>
        <end position="33"/>
    </location>
</feature>
<keyword evidence="1" id="KW-1133">Transmembrane helix</keyword>
<dbReference type="Proteomes" id="UP000003639">
    <property type="component" value="Unassembled WGS sequence"/>
</dbReference>
<gene>
    <name evidence="2" type="ORF">BACCAP_02513</name>
</gene>
<keyword evidence="3" id="KW-1185">Reference proteome</keyword>
<keyword evidence="1" id="KW-0472">Membrane</keyword>
<sequence>MKFTSLLTLIRILLFPYLKLFLALFTGIEFLNFRYEESGEGINDGLRQFDLVWILTFFLAGHSVLPQQQDISGSTQFISHSFPAIHSCQRLFPYTEGKQIISKPEKIIIELLSRPFLSGVFTGKARTK</sequence>
<dbReference type="EMBL" id="AAXG02000015">
    <property type="protein sequence ID" value="EDM99777.1"/>
    <property type="molecule type" value="Genomic_DNA"/>
</dbReference>
<proteinExistence type="predicted"/>
<accession>A6NWB9</accession>
<dbReference type="AlphaFoldDB" id="A6NWB9"/>
<evidence type="ECO:0000313" key="3">
    <source>
        <dbReference type="Proteomes" id="UP000003639"/>
    </source>
</evidence>
<protein>
    <submittedName>
        <fullName evidence="2">Uncharacterized protein</fullName>
    </submittedName>
</protein>
<reference evidence="2 3" key="1">
    <citation type="submission" date="2007-04" db="EMBL/GenBank/DDBJ databases">
        <authorList>
            <person name="Fulton L."/>
            <person name="Clifton S."/>
            <person name="Fulton B."/>
            <person name="Xu J."/>
            <person name="Minx P."/>
            <person name="Pepin K.H."/>
            <person name="Johnson M."/>
            <person name="Thiruvilangam P."/>
            <person name="Bhonagiri V."/>
            <person name="Nash W.E."/>
            <person name="Mardis E.R."/>
            <person name="Wilson R.K."/>
        </authorList>
    </citation>
    <scope>NUCLEOTIDE SEQUENCE [LARGE SCALE GENOMIC DNA]</scope>
    <source>
        <strain evidence="2 3">ATCC 29799</strain>
    </source>
</reference>
<dbReference type="STRING" id="411467.BACCAP_02513"/>
<feature type="transmembrane region" description="Helical" evidence="1">
    <location>
        <begin position="45"/>
        <end position="65"/>
    </location>
</feature>
<reference evidence="2 3" key="2">
    <citation type="submission" date="2007-06" db="EMBL/GenBank/DDBJ databases">
        <title>Draft genome sequence of Pseudoflavonifractor capillosus ATCC 29799.</title>
        <authorList>
            <person name="Sudarsanam P."/>
            <person name="Ley R."/>
            <person name="Guruge J."/>
            <person name="Turnbaugh P.J."/>
            <person name="Mahowald M."/>
            <person name="Liep D."/>
            <person name="Gordon J."/>
        </authorList>
    </citation>
    <scope>NUCLEOTIDE SEQUENCE [LARGE SCALE GENOMIC DNA]</scope>
    <source>
        <strain evidence="2 3">ATCC 29799</strain>
    </source>
</reference>
<evidence type="ECO:0000313" key="2">
    <source>
        <dbReference type="EMBL" id="EDM99777.1"/>
    </source>
</evidence>
<comment type="caution">
    <text evidence="2">The sequence shown here is derived from an EMBL/GenBank/DDBJ whole genome shotgun (WGS) entry which is preliminary data.</text>
</comment>
<keyword evidence="1" id="KW-0812">Transmembrane</keyword>
<name>A6NWB9_9FIRM</name>
<evidence type="ECO:0000256" key="1">
    <source>
        <dbReference type="SAM" id="Phobius"/>
    </source>
</evidence>